<dbReference type="RefSeq" id="WP_014679445.1">
    <property type="nucleotide sequence ID" value="NC_017770.1"/>
</dbReference>
<gene>
    <name evidence="3" type="ordered locus">Solca_1112</name>
</gene>
<reference evidence="3" key="1">
    <citation type="submission" date="2012-02" db="EMBL/GenBank/DDBJ databases">
        <title>The complete genome of Solitalea canadensis DSM 3403.</title>
        <authorList>
            <consortium name="US DOE Joint Genome Institute (JGI-PGF)"/>
            <person name="Lucas S."/>
            <person name="Copeland A."/>
            <person name="Lapidus A."/>
            <person name="Glavina del Rio T."/>
            <person name="Dalin E."/>
            <person name="Tice H."/>
            <person name="Bruce D."/>
            <person name="Goodwin L."/>
            <person name="Pitluck S."/>
            <person name="Peters L."/>
            <person name="Ovchinnikova G."/>
            <person name="Lu M."/>
            <person name="Kyrpides N."/>
            <person name="Mavromatis K."/>
            <person name="Ivanova N."/>
            <person name="Brettin T."/>
            <person name="Detter J.C."/>
            <person name="Han C."/>
            <person name="Larimer F."/>
            <person name="Land M."/>
            <person name="Hauser L."/>
            <person name="Markowitz V."/>
            <person name="Cheng J.-F."/>
            <person name="Hugenholtz P."/>
            <person name="Woyke T."/>
            <person name="Wu D."/>
            <person name="Spring S."/>
            <person name="Schroeder M."/>
            <person name="Kopitz M."/>
            <person name="Brambilla E."/>
            <person name="Klenk H.-P."/>
            <person name="Eisen J.A."/>
        </authorList>
    </citation>
    <scope>NUCLEOTIDE SEQUENCE</scope>
    <source>
        <strain evidence="3">DSM 3403</strain>
    </source>
</reference>
<evidence type="ECO:0000313" key="4">
    <source>
        <dbReference type="Proteomes" id="UP000007590"/>
    </source>
</evidence>
<dbReference type="Proteomes" id="UP000007590">
    <property type="component" value="Chromosome"/>
</dbReference>
<dbReference type="eggNOG" id="ENOG5032Y0S">
    <property type="taxonomic scope" value="Bacteria"/>
</dbReference>
<keyword evidence="4" id="KW-1185">Reference proteome</keyword>
<dbReference type="EMBL" id="CP003349">
    <property type="protein sequence ID" value="AFD06218.1"/>
    <property type="molecule type" value="Genomic_DNA"/>
</dbReference>
<evidence type="ECO:0008006" key="5">
    <source>
        <dbReference type="Google" id="ProtNLM"/>
    </source>
</evidence>
<protein>
    <recommendedName>
        <fullName evidence="5">Histone H1-like protein Hc1</fullName>
    </recommendedName>
</protein>
<sequence length="60" mass="6759">MEKFNALKALIVSTEEDAFKFYTNGNGAAGTRVRKAMMEVKKLAQEIRNEVTEVKHKSKA</sequence>
<dbReference type="KEGG" id="scn:Solca_1112"/>
<dbReference type="HOGENOM" id="CLU_205101_0_0_10"/>
<comment type="similarity">
    <text evidence="2">Belongs to the histone H1/H5 family. HCT subfamily.</text>
</comment>
<name>H8KQ50_SOLCM</name>
<dbReference type="OrthoDB" id="9808717at2"/>
<evidence type="ECO:0000313" key="3">
    <source>
        <dbReference type="EMBL" id="AFD06218.1"/>
    </source>
</evidence>
<accession>H8KQ50</accession>
<dbReference type="AlphaFoldDB" id="H8KQ50"/>
<dbReference type="GO" id="GO:0003677">
    <property type="term" value="F:DNA binding"/>
    <property type="evidence" value="ECO:0007669"/>
    <property type="project" value="InterPro"/>
</dbReference>
<dbReference type="Pfam" id="PF07432">
    <property type="entry name" value="Hc1"/>
    <property type="match status" value="1"/>
</dbReference>
<evidence type="ECO:0000256" key="1">
    <source>
        <dbReference type="ARBA" id="ARBA00002333"/>
    </source>
</evidence>
<organism evidence="3 4">
    <name type="scientific">Solitalea canadensis (strain ATCC 29591 / DSM 3403 / JCM 21819 / LMG 8368 / NBRC 15130 / NCIMB 12057 / USAM 9D)</name>
    <name type="common">Flexibacter canadensis</name>
    <dbReference type="NCBI Taxonomy" id="929556"/>
    <lineage>
        <taxon>Bacteria</taxon>
        <taxon>Pseudomonadati</taxon>
        <taxon>Bacteroidota</taxon>
        <taxon>Sphingobacteriia</taxon>
        <taxon>Sphingobacteriales</taxon>
        <taxon>Sphingobacteriaceae</taxon>
        <taxon>Solitalea</taxon>
    </lineage>
</organism>
<dbReference type="GO" id="GO:0030527">
    <property type="term" value="F:structural constituent of chromatin"/>
    <property type="evidence" value="ECO:0007669"/>
    <property type="project" value="InterPro"/>
</dbReference>
<proteinExistence type="inferred from homology"/>
<dbReference type="STRING" id="929556.Solca_1112"/>
<comment type="function">
    <text evidence="1">Might have a role analogous to that of eukaryotic histone proteins.</text>
</comment>
<dbReference type="InterPro" id="IPR010886">
    <property type="entry name" value="Hc1"/>
</dbReference>
<evidence type="ECO:0000256" key="2">
    <source>
        <dbReference type="ARBA" id="ARBA00008424"/>
    </source>
</evidence>